<feature type="transmembrane region" description="Helical" evidence="6">
    <location>
        <begin position="224"/>
        <end position="242"/>
    </location>
</feature>
<feature type="transmembrane region" description="Helical" evidence="6">
    <location>
        <begin position="15"/>
        <end position="32"/>
    </location>
</feature>
<protein>
    <recommendedName>
        <fullName evidence="8">Amino acid permease/ SLC12A domain-containing protein</fullName>
    </recommendedName>
</protein>
<feature type="non-terminal residue" evidence="7">
    <location>
        <position position="266"/>
    </location>
</feature>
<reference evidence="7" key="1">
    <citation type="submission" date="2018-05" db="EMBL/GenBank/DDBJ databases">
        <authorList>
            <person name="Lanie J.A."/>
            <person name="Ng W.-L."/>
            <person name="Kazmierczak K.M."/>
            <person name="Andrzejewski T.M."/>
            <person name="Davidsen T.M."/>
            <person name="Wayne K.J."/>
            <person name="Tettelin H."/>
            <person name="Glass J.I."/>
            <person name="Rusch D."/>
            <person name="Podicherti R."/>
            <person name="Tsui H.-C.T."/>
            <person name="Winkler M.E."/>
        </authorList>
    </citation>
    <scope>NUCLEOTIDE SEQUENCE</scope>
</reference>
<evidence type="ECO:0000256" key="4">
    <source>
        <dbReference type="ARBA" id="ARBA00022989"/>
    </source>
</evidence>
<dbReference type="GO" id="GO:0022857">
    <property type="term" value="F:transmembrane transporter activity"/>
    <property type="evidence" value="ECO:0007669"/>
    <property type="project" value="InterPro"/>
</dbReference>
<evidence type="ECO:0008006" key="8">
    <source>
        <dbReference type="Google" id="ProtNLM"/>
    </source>
</evidence>
<keyword evidence="4 6" id="KW-1133">Transmembrane helix</keyword>
<dbReference type="InterPro" id="IPR050367">
    <property type="entry name" value="APC_superfamily"/>
</dbReference>
<dbReference type="Pfam" id="PF13520">
    <property type="entry name" value="AA_permease_2"/>
    <property type="match status" value="1"/>
</dbReference>
<gene>
    <name evidence="7" type="ORF">METZ01_LOCUS430542</name>
</gene>
<evidence type="ECO:0000256" key="5">
    <source>
        <dbReference type="ARBA" id="ARBA00023136"/>
    </source>
</evidence>
<evidence type="ECO:0000256" key="1">
    <source>
        <dbReference type="ARBA" id="ARBA00004651"/>
    </source>
</evidence>
<dbReference type="PANTHER" id="PTHR42770:SF11">
    <property type="entry name" value="INNER MEMBRANE TRANSPORT PROTEIN YBAT"/>
    <property type="match status" value="1"/>
</dbReference>
<keyword evidence="3 6" id="KW-0812">Transmembrane</keyword>
<evidence type="ECO:0000256" key="2">
    <source>
        <dbReference type="ARBA" id="ARBA00022475"/>
    </source>
</evidence>
<dbReference type="InterPro" id="IPR002293">
    <property type="entry name" value="AA/rel_permease1"/>
</dbReference>
<dbReference type="AlphaFoldDB" id="A0A382Y5B4"/>
<keyword evidence="2" id="KW-1003">Cell membrane</keyword>
<name>A0A382Y5B4_9ZZZZ</name>
<proteinExistence type="predicted"/>
<comment type="subcellular location">
    <subcellularLocation>
        <location evidence="1">Cell membrane</location>
        <topology evidence="1">Multi-pass membrane protein</topology>
    </subcellularLocation>
</comment>
<keyword evidence="5 6" id="KW-0472">Membrane</keyword>
<feature type="transmembrane region" description="Helical" evidence="6">
    <location>
        <begin position="39"/>
        <end position="63"/>
    </location>
</feature>
<dbReference type="EMBL" id="UINC01172558">
    <property type="protein sequence ID" value="SVD77688.1"/>
    <property type="molecule type" value="Genomic_DNA"/>
</dbReference>
<dbReference type="GO" id="GO:0005886">
    <property type="term" value="C:plasma membrane"/>
    <property type="evidence" value="ECO:0007669"/>
    <property type="project" value="UniProtKB-SubCell"/>
</dbReference>
<dbReference type="PANTHER" id="PTHR42770">
    <property type="entry name" value="AMINO ACID TRANSPORTER-RELATED"/>
    <property type="match status" value="1"/>
</dbReference>
<sequence length="266" mass="28616">MWIITGAPLPLSEHQLSLVFMLIVVGLFAYINSRGASEAGLIGSIVTIAKVVILSIFIGFGLYAMFNNPNWSDNFSAGMLPNGIGGVFVAMGMTFIAFEGYEIIAQSGEEVKNPKRNIPRAIFYSIGAVVIIYILIGFVVIGAVTPPPGSAVWQYLAQAKEVAIVRAAEQFIPMGGMLILISGLASTMSALNATIYSSSRVSFAMGRERNLPSAFAYIHPHMHTPYWAIFLSSILVVVMGFTLPIDQVAAAANVMFLLLFTQVNIA</sequence>
<feature type="transmembrane region" description="Helical" evidence="6">
    <location>
        <begin position="83"/>
        <end position="101"/>
    </location>
</feature>
<dbReference type="Gene3D" id="1.20.1740.10">
    <property type="entry name" value="Amino acid/polyamine transporter I"/>
    <property type="match status" value="1"/>
</dbReference>
<evidence type="ECO:0000313" key="7">
    <source>
        <dbReference type="EMBL" id="SVD77688.1"/>
    </source>
</evidence>
<evidence type="ECO:0000256" key="3">
    <source>
        <dbReference type="ARBA" id="ARBA00022692"/>
    </source>
</evidence>
<organism evidence="7">
    <name type="scientific">marine metagenome</name>
    <dbReference type="NCBI Taxonomy" id="408172"/>
    <lineage>
        <taxon>unclassified sequences</taxon>
        <taxon>metagenomes</taxon>
        <taxon>ecological metagenomes</taxon>
    </lineage>
</organism>
<feature type="transmembrane region" description="Helical" evidence="6">
    <location>
        <begin position="122"/>
        <end position="144"/>
    </location>
</feature>
<evidence type="ECO:0000256" key="6">
    <source>
        <dbReference type="SAM" id="Phobius"/>
    </source>
</evidence>
<feature type="transmembrane region" description="Helical" evidence="6">
    <location>
        <begin position="177"/>
        <end position="203"/>
    </location>
</feature>
<accession>A0A382Y5B4</accession>